<dbReference type="Gene3D" id="3.90.190.20">
    <property type="entry name" value="Mur ligase, C-terminal domain"/>
    <property type="match status" value="1"/>
</dbReference>
<keyword evidence="5 10" id="KW-0067">ATP-binding</keyword>
<dbReference type="InterPro" id="IPR000713">
    <property type="entry name" value="Mur_ligase_N"/>
</dbReference>
<dbReference type="GO" id="GO:0071555">
    <property type="term" value="P:cell wall organization"/>
    <property type="evidence" value="ECO:0007669"/>
    <property type="project" value="UniProtKB-KW"/>
</dbReference>
<keyword evidence="1 10" id="KW-0963">Cytoplasm</keyword>
<evidence type="ECO:0000313" key="15">
    <source>
        <dbReference type="Proteomes" id="UP000366051"/>
    </source>
</evidence>
<dbReference type="GO" id="GO:0051301">
    <property type="term" value="P:cell division"/>
    <property type="evidence" value="ECO:0007669"/>
    <property type="project" value="UniProtKB-KW"/>
</dbReference>
<dbReference type="GO" id="GO:0005737">
    <property type="term" value="C:cytoplasm"/>
    <property type="evidence" value="ECO:0007669"/>
    <property type="project" value="UniProtKB-SubCell"/>
</dbReference>
<dbReference type="PANTHER" id="PTHR43024">
    <property type="entry name" value="UDP-N-ACETYLMURAMOYL-TRIPEPTIDE--D-ALANYL-D-ALANINE LIGASE"/>
    <property type="match status" value="1"/>
</dbReference>
<dbReference type="InterPro" id="IPR036615">
    <property type="entry name" value="Mur_ligase_C_dom_sf"/>
</dbReference>
<feature type="domain" description="Mur ligase C-terminal" evidence="12">
    <location>
        <begin position="352"/>
        <end position="478"/>
    </location>
</feature>
<comment type="function">
    <text evidence="10">Involved in cell wall formation. Catalyzes the final step in the synthesis of UDP-N-acetylmuramoyl-pentapeptide, the precursor of murein.</text>
</comment>
<keyword evidence="6 10" id="KW-0133">Cell shape</keyword>
<evidence type="ECO:0000256" key="1">
    <source>
        <dbReference type="ARBA" id="ARBA00022490"/>
    </source>
</evidence>
<evidence type="ECO:0000259" key="13">
    <source>
        <dbReference type="Pfam" id="PF08245"/>
    </source>
</evidence>
<evidence type="ECO:0000256" key="2">
    <source>
        <dbReference type="ARBA" id="ARBA00022598"/>
    </source>
</evidence>
<evidence type="ECO:0000313" key="14">
    <source>
        <dbReference type="EMBL" id="QGG47849.1"/>
    </source>
</evidence>
<dbReference type="InterPro" id="IPR036565">
    <property type="entry name" value="Mur-like_cat_sf"/>
</dbReference>
<dbReference type="GO" id="GO:0008360">
    <property type="term" value="P:regulation of cell shape"/>
    <property type="evidence" value="ECO:0007669"/>
    <property type="project" value="UniProtKB-KW"/>
</dbReference>
<dbReference type="Pfam" id="PF02875">
    <property type="entry name" value="Mur_ligase_C"/>
    <property type="match status" value="1"/>
</dbReference>
<protein>
    <recommendedName>
        <fullName evidence="10">UDP-N-acetylmuramoyl-tripeptide--D-alanyl-D-alanine ligase</fullName>
        <ecNumber evidence="10">6.3.2.10</ecNumber>
    </recommendedName>
    <alternativeName>
        <fullName evidence="10">D-alanyl-D-alanine-adding enzyme</fullName>
    </alternativeName>
</protein>
<feature type="domain" description="Mur ligase N-terminal catalytic" evidence="11">
    <location>
        <begin position="30"/>
        <end position="103"/>
    </location>
</feature>
<keyword evidence="15" id="KW-1185">Reference proteome</keyword>
<dbReference type="GO" id="GO:0047480">
    <property type="term" value="F:UDP-N-acetylmuramoyl-tripeptide-D-alanyl-D-alanine ligase activity"/>
    <property type="evidence" value="ECO:0007669"/>
    <property type="project" value="UniProtKB-UniRule"/>
</dbReference>
<dbReference type="InterPro" id="IPR005863">
    <property type="entry name" value="UDP-N-AcMur_synth"/>
</dbReference>
<comment type="subcellular location">
    <subcellularLocation>
        <location evidence="10">Cytoplasm</location>
    </subcellularLocation>
</comment>
<evidence type="ECO:0000256" key="5">
    <source>
        <dbReference type="ARBA" id="ARBA00022840"/>
    </source>
</evidence>
<dbReference type="SUPFAM" id="SSF53244">
    <property type="entry name" value="MurD-like peptide ligases, peptide-binding domain"/>
    <property type="match status" value="1"/>
</dbReference>
<gene>
    <name evidence="10 14" type="primary">murF</name>
    <name evidence="14" type="ORF">FTV88_1751</name>
</gene>
<keyword evidence="8 10" id="KW-0131">Cell cycle</keyword>
<evidence type="ECO:0000256" key="4">
    <source>
        <dbReference type="ARBA" id="ARBA00022741"/>
    </source>
</evidence>
<dbReference type="Pfam" id="PF08245">
    <property type="entry name" value="Mur_ligase_M"/>
    <property type="match status" value="1"/>
</dbReference>
<dbReference type="Proteomes" id="UP000366051">
    <property type="component" value="Chromosome"/>
</dbReference>
<dbReference type="InterPro" id="IPR051046">
    <property type="entry name" value="MurCDEF_CellWall_CoF430Synth"/>
</dbReference>
<comment type="pathway">
    <text evidence="10">Cell wall biogenesis; peptidoglycan biosynthesis.</text>
</comment>
<dbReference type="AlphaFoldDB" id="A0A5Q2N1Y9"/>
<feature type="domain" description="Mur ligase central" evidence="13">
    <location>
        <begin position="114"/>
        <end position="328"/>
    </location>
</feature>
<dbReference type="SUPFAM" id="SSF53623">
    <property type="entry name" value="MurD-like peptide ligases, catalytic domain"/>
    <property type="match status" value="1"/>
</dbReference>
<proteinExistence type="inferred from homology"/>
<evidence type="ECO:0000256" key="3">
    <source>
        <dbReference type="ARBA" id="ARBA00022618"/>
    </source>
</evidence>
<dbReference type="UniPathway" id="UPA00219"/>
<dbReference type="KEGG" id="hcv:FTV88_1751"/>
<keyword evidence="2 10" id="KW-0436">Ligase</keyword>
<evidence type="ECO:0000259" key="12">
    <source>
        <dbReference type="Pfam" id="PF02875"/>
    </source>
</evidence>
<evidence type="ECO:0000256" key="7">
    <source>
        <dbReference type="ARBA" id="ARBA00022984"/>
    </source>
</evidence>
<keyword evidence="7 10" id="KW-0573">Peptidoglycan synthesis</keyword>
<feature type="binding site" evidence="10">
    <location>
        <begin position="116"/>
        <end position="122"/>
    </location>
    <ligand>
        <name>ATP</name>
        <dbReference type="ChEBI" id="CHEBI:30616"/>
    </ligand>
</feature>
<keyword evidence="9 10" id="KW-0961">Cell wall biogenesis/degradation</keyword>
<evidence type="ECO:0000256" key="10">
    <source>
        <dbReference type="HAMAP-Rule" id="MF_02019"/>
    </source>
</evidence>
<dbReference type="GO" id="GO:0009252">
    <property type="term" value="P:peptidoglycan biosynthetic process"/>
    <property type="evidence" value="ECO:0007669"/>
    <property type="project" value="UniProtKB-UniRule"/>
</dbReference>
<dbReference type="Pfam" id="PF01225">
    <property type="entry name" value="Mur_ligase"/>
    <property type="match status" value="1"/>
</dbReference>
<comment type="similarity">
    <text evidence="10">Belongs to the MurCDEF family. MurF subfamily.</text>
</comment>
<keyword evidence="3 10" id="KW-0132">Cell division</keyword>
<accession>A0A5Q2N1Y9</accession>
<evidence type="ECO:0000256" key="9">
    <source>
        <dbReference type="ARBA" id="ARBA00023316"/>
    </source>
</evidence>
<dbReference type="InterPro" id="IPR013221">
    <property type="entry name" value="Mur_ligase_cen"/>
</dbReference>
<dbReference type="EC" id="6.3.2.10" evidence="10"/>
<dbReference type="GO" id="GO:0005524">
    <property type="term" value="F:ATP binding"/>
    <property type="evidence" value="ECO:0007669"/>
    <property type="project" value="UniProtKB-UniRule"/>
</dbReference>
<dbReference type="RefSeq" id="WP_153725148.1">
    <property type="nucleotide sequence ID" value="NZ_CP045875.1"/>
</dbReference>
<reference evidence="15" key="1">
    <citation type="submission" date="2019-11" db="EMBL/GenBank/DDBJ databases">
        <title>Genome sequence of Heliorestis convoluta strain HH, an alkaliphilic and minimalistic phototrophic bacterium from a soda lake in Egypt.</title>
        <authorList>
            <person name="Dewey E.D."/>
            <person name="Stokes L.M."/>
            <person name="Burchell B.M."/>
            <person name="Shaffer K.N."/>
            <person name="Huntington A.M."/>
            <person name="Baker J.M."/>
            <person name="Nadendla S."/>
            <person name="Giglio M.G."/>
            <person name="Touchman J.W."/>
            <person name="Blankenship R.E."/>
            <person name="Madigan M.T."/>
            <person name="Sattley W.M."/>
        </authorList>
    </citation>
    <scope>NUCLEOTIDE SEQUENCE [LARGE SCALE GENOMIC DNA]</scope>
    <source>
        <strain evidence="15">HH</strain>
    </source>
</reference>
<dbReference type="Gene3D" id="3.40.1390.10">
    <property type="entry name" value="MurE/MurF, N-terminal domain"/>
    <property type="match status" value="1"/>
</dbReference>
<dbReference type="OrthoDB" id="9801978at2"/>
<dbReference type="PANTHER" id="PTHR43024:SF1">
    <property type="entry name" value="UDP-N-ACETYLMURAMOYL-TRIPEPTIDE--D-ALANYL-D-ALANINE LIGASE"/>
    <property type="match status" value="1"/>
</dbReference>
<organism evidence="14 15">
    <name type="scientific">Heliorestis convoluta</name>
    <dbReference type="NCBI Taxonomy" id="356322"/>
    <lineage>
        <taxon>Bacteria</taxon>
        <taxon>Bacillati</taxon>
        <taxon>Bacillota</taxon>
        <taxon>Clostridia</taxon>
        <taxon>Eubacteriales</taxon>
        <taxon>Heliobacteriaceae</taxon>
        <taxon>Heliorestis</taxon>
    </lineage>
</organism>
<dbReference type="EMBL" id="CP045875">
    <property type="protein sequence ID" value="QGG47849.1"/>
    <property type="molecule type" value="Genomic_DNA"/>
</dbReference>
<dbReference type="InterPro" id="IPR035911">
    <property type="entry name" value="MurE/MurF_N"/>
</dbReference>
<comment type="catalytic activity">
    <reaction evidence="10">
        <text>D-alanyl-D-alanine + UDP-N-acetyl-alpha-D-muramoyl-L-alanyl-gamma-D-glutamyl-meso-2,6-diaminopimelate + ATP = UDP-N-acetyl-alpha-D-muramoyl-L-alanyl-gamma-D-glutamyl-meso-2,6-diaminopimeloyl-D-alanyl-D-alanine + ADP + phosphate + H(+)</text>
        <dbReference type="Rhea" id="RHEA:28374"/>
        <dbReference type="ChEBI" id="CHEBI:15378"/>
        <dbReference type="ChEBI" id="CHEBI:30616"/>
        <dbReference type="ChEBI" id="CHEBI:43474"/>
        <dbReference type="ChEBI" id="CHEBI:57822"/>
        <dbReference type="ChEBI" id="CHEBI:61386"/>
        <dbReference type="ChEBI" id="CHEBI:83905"/>
        <dbReference type="ChEBI" id="CHEBI:456216"/>
        <dbReference type="EC" id="6.3.2.10"/>
    </reaction>
</comment>
<sequence length="494" mass="54383">MRNLKIGQLAQWIDGKVYGNQQRLFSGLARIDSRQVQEGDLFFAFSGKNTDGHKYVPQVLAKAVAAVVVQEFDEQWLDWLQPEQAIIVVHDVQKALQQGARAYRQSRNVPVIAITGSTGKTSTKDLVATALESTLDVMKSPGNFNNEIGLPLTLLSMQDHHQALVLEMGMRGRGQIEELCSIASPDIAVLTNIGPVHLELLGSMEAIAEAKGELLRSLQPEGIAIVNGEDALAVQQAINSSCMCVFYGLDHNQLWKTLRETGWPEDRPVEVIVADHIKALGLEGSEVFYQWLSYPRQENDKVPLQSACFRLSLPGKHQVANALAALAVTKVLHLDTSMVAQAFLTAQLSSLRWETHRFPQKITVINDAYNANPTAMKAALGTLSEIACQQRKVAILGDMYELGEMSSQFHQEVGKEVHRQGYNLLIAIGSLGLHIAEGALQAGMEKNKVYTYETRQEAALSIVPMLQAEDFVLIKASRGMGLEELVNVLVKALR</sequence>
<evidence type="ECO:0000256" key="8">
    <source>
        <dbReference type="ARBA" id="ARBA00023306"/>
    </source>
</evidence>
<keyword evidence="4 10" id="KW-0547">Nucleotide-binding</keyword>
<dbReference type="GO" id="GO:0008766">
    <property type="term" value="F:UDP-N-acetylmuramoylalanyl-D-glutamyl-2,6-diaminopimelate-D-alanyl-D-alanine ligase activity"/>
    <property type="evidence" value="ECO:0007669"/>
    <property type="project" value="RHEA"/>
</dbReference>
<dbReference type="InterPro" id="IPR004101">
    <property type="entry name" value="Mur_ligase_C"/>
</dbReference>
<name>A0A5Q2N1Y9_9FIRM</name>
<evidence type="ECO:0000259" key="11">
    <source>
        <dbReference type="Pfam" id="PF01225"/>
    </source>
</evidence>
<dbReference type="SUPFAM" id="SSF63418">
    <property type="entry name" value="MurE/MurF N-terminal domain"/>
    <property type="match status" value="1"/>
</dbReference>
<evidence type="ECO:0000256" key="6">
    <source>
        <dbReference type="ARBA" id="ARBA00022960"/>
    </source>
</evidence>
<dbReference type="Gene3D" id="3.40.1190.10">
    <property type="entry name" value="Mur-like, catalytic domain"/>
    <property type="match status" value="1"/>
</dbReference>
<dbReference type="HAMAP" id="MF_02019">
    <property type="entry name" value="MurF"/>
    <property type="match status" value="1"/>
</dbReference>